<accession>D3AJT7</accession>
<dbReference type="HOGENOM" id="CLU_2954282_0_0_9"/>
<gene>
    <name evidence="1" type="ORF">CLOSTHATH_03880</name>
</gene>
<reference evidence="1 2" key="1">
    <citation type="submission" date="2010-01" db="EMBL/GenBank/DDBJ databases">
        <authorList>
            <person name="Weinstock G."/>
            <person name="Sodergren E."/>
            <person name="Clifton S."/>
            <person name="Fulton L."/>
            <person name="Fulton B."/>
            <person name="Courtney L."/>
            <person name="Fronick C."/>
            <person name="Harrison M."/>
            <person name="Strong C."/>
            <person name="Farmer C."/>
            <person name="Delahaunty K."/>
            <person name="Markovic C."/>
            <person name="Hall O."/>
            <person name="Minx P."/>
            <person name="Tomlinson C."/>
            <person name="Mitreva M."/>
            <person name="Nelson J."/>
            <person name="Hou S."/>
            <person name="Wollam A."/>
            <person name="Pepin K.H."/>
            <person name="Johnson M."/>
            <person name="Bhonagiri V."/>
            <person name="Nash W.E."/>
            <person name="Warren W."/>
            <person name="Chinwalla A."/>
            <person name="Mardis E.R."/>
            <person name="Wilson R.K."/>
        </authorList>
    </citation>
    <scope>NUCLEOTIDE SEQUENCE [LARGE SCALE GENOMIC DNA]</scope>
    <source>
        <strain evidence="1 2">DSM 13479</strain>
    </source>
</reference>
<evidence type="ECO:0000313" key="2">
    <source>
        <dbReference type="Proteomes" id="UP000004968"/>
    </source>
</evidence>
<comment type="caution">
    <text evidence="1">The sequence shown here is derived from an EMBL/GenBank/DDBJ whole genome shotgun (WGS) entry which is preliminary data.</text>
</comment>
<proteinExistence type="predicted"/>
<name>D3AJT7_9FIRM</name>
<sequence>MLFIISLSQTGTGGWLLLSDENPSDRTKETGKVFSTSPPLSKQIDSVITDNPLFHYISR</sequence>
<evidence type="ECO:0000313" key="1">
    <source>
        <dbReference type="EMBL" id="EFC97917.1"/>
    </source>
</evidence>
<dbReference type="AlphaFoldDB" id="D3AJT7"/>
<dbReference type="Proteomes" id="UP000004968">
    <property type="component" value="Unassembled WGS sequence"/>
</dbReference>
<dbReference type="EMBL" id="ACIO01000327">
    <property type="protein sequence ID" value="EFC97917.1"/>
    <property type="molecule type" value="Genomic_DNA"/>
</dbReference>
<organism evidence="1 2">
    <name type="scientific">Hungatella hathewayi DSM 13479</name>
    <dbReference type="NCBI Taxonomy" id="566550"/>
    <lineage>
        <taxon>Bacteria</taxon>
        <taxon>Bacillati</taxon>
        <taxon>Bacillota</taxon>
        <taxon>Clostridia</taxon>
        <taxon>Lachnospirales</taxon>
        <taxon>Lachnospiraceae</taxon>
        <taxon>Hungatella</taxon>
    </lineage>
</organism>
<protein>
    <submittedName>
        <fullName evidence="1">Uncharacterized protein</fullName>
    </submittedName>
</protein>